<protein>
    <submittedName>
        <fullName evidence="2">Uncharacterized protein</fullName>
    </submittedName>
</protein>
<dbReference type="Proteomes" id="UP000542695">
    <property type="component" value="Unassembled WGS sequence"/>
</dbReference>
<evidence type="ECO:0000256" key="1">
    <source>
        <dbReference type="SAM" id="Coils"/>
    </source>
</evidence>
<dbReference type="RefSeq" id="WP_177010736.1">
    <property type="nucleotide sequence ID" value="NZ_JACARV010000053.1"/>
</dbReference>
<evidence type="ECO:0000313" key="3">
    <source>
        <dbReference type="Proteomes" id="UP000542695"/>
    </source>
</evidence>
<comment type="caution">
    <text evidence="2">The sequence shown here is derived from an EMBL/GenBank/DDBJ whole genome shotgun (WGS) entry which is preliminary data.</text>
</comment>
<accession>A0A7Y7ZC69</accession>
<organism evidence="2 3">
    <name type="scientific">Pseudomonas putida</name>
    <name type="common">Arthrobacter siderocapsulatus</name>
    <dbReference type="NCBI Taxonomy" id="303"/>
    <lineage>
        <taxon>Bacteria</taxon>
        <taxon>Pseudomonadati</taxon>
        <taxon>Pseudomonadota</taxon>
        <taxon>Gammaproteobacteria</taxon>
        <taxon>Pseudomonadales</taxon>
        <taxon>Pseudomonadaceae</taxon>
        <taxon>Pseudomonas</taxon>
    </lineage>
</organism>
<evidence type="ECO:0000313" key="2">
    <source>
        <dbReference type="EMBL" id="NWC82180.1"/>
    </source>
</evidence>
<proteinExistence type="predicted"/>
<reference evidence="2 3" key="1">
    <citation type="submission" date="2020-04" db="EMBL/GenBank/DDBJ databases">
        <title>Molecular characterization of pseudomonads from Agaricus bisporus reveal novel blotch 2 pathogens in Western Europe.</title>
        <authorList>
            <person name="Taparia T."/>
            <person name="Krijger M."/>
            <person name="Haynes E."/>
            <person name="Elpinstone J.G."/>
            <person name="Noble R."/>
            <person name="Van Der Wolf J."/>
        </authorList>
    </citation>
    <scope>NUCLEOTIDE SEQUENCE [LARGE SCALE GENOMIC DNA]</scope>
    <source>
        <strain evidence="2 3">P7765</strain>
    </source>
</reference>
<gene>
    <name evidence="2" type="ORF">HX798_18090</name>
</gene>
<name>A0A7Y7ZC69_PSEPU</name>
<feature type="coiled-coil region" evidence="1">
    <location>
        <begin position="79"/>
        <end position="106"/>
    </location>
</feature>
<sequence>MSRSRNLTPPAIEQVVSILDGWSGKLTWDLLIVAVSRHLRSTYTRQALHKHERIRNAFTLRKQALLDLPALKKAATPELQAAADRIARLEGENQRLRMENDRLLEQFVRWAYNAFSRGLDEQFLSRPLPPTDRQRTP</sequence>
<dbReference type="EMBL" id="JACARV010000053">
    <property type="protein sequence ID" value="NWC82180.1"/>
    <property type="molecule type" value="Genomic_DNA"/>
</dbReference>
<dbReference type="AlphaFoldDB" id="A0A7Y7ZC69"/>
<keyword evidence="1" id="KW-0175">Coiled coil</keyword>